<evidence type="ECO:0000259" key="8">
    <source>
        <dbReference type="Pfam" id="PF05193"/>
    </source>
</evidence>
<feature type="domain" description="Peptidase M16 C-terminal" evidence="8">
    <location>
        <begin position="192"/>
        <end position="372"/>
    </location>
</feature>
<dbReference type="Proteomes" id="UP000198703">
    <property type="component" value="Unassembled WGS sequence"/>
</dbReference>
<proteinExistence type="inferred from homology"/>
<keyword evidence="10" id="KW-1185">Reference proteome</keyword>
<dbReference type="AlphaFoldDB" id="A0A1H4A541"/>
<dbReference type="PROSITE" id="PS00143">
    <property type="entry name" value="INSULINASE"/>
    <property type="match status" value="1"/>
</dbReference>
<gene>
    <name evidence="9" type="ORF">SAMN05444370_10475</name>
</gene>
<dbReference type="Pfam" id="PF05193">
    <property type="entry name" value="Peptidase_M16_C"/>
    <property type="match status" value="1"/>
</dbReference>
<dbReference type="InterPro" id="IPR001431">
    <property type="entry name" value="Pept_M16_Zn_BS"/>
</dbReference>
<evidence type="ECO:0000256" key="1">
    <source>
        <dbReference type="ARBA" id="ARBA00001947"/>
    </source>
</evidence>
<dbReference type="InterPro" id="IPR050361">
    <property type="entry name" value="MPP/UQCRC_Complex"/>
</dbReference>
<comment type="cofactor">
    <cofactor evidence="1">
        <name>Zn(2+)</name>
        <dbReference type="ChEBI" id="CHEBI:29105"/>
    </cofactor>
</comment>
<keyword evidence="3" id="KW-0378">Hydrolase</keyword>
<dbReference type="Pfam" id="PF00675">
    <property type="entry name" value="Peptidase_M16"/>
    <property type="match status" value="1"/>
</dbReference>
<protein>
    <submittedName>
        <fullName evidence="9">Zinc protease</fullName>
    </submittedName>
</protein>
<feature type="signal peptide" evidence="6">
    <location>
        <begin position="1"/>
        <end position="23"/>
    </location>
</feature>
<dbReference type="GO" id="GO:0006508">
    <property type="term" value="P:proteolysis"/>
    <property type="evidence" value="ECO:0007669"/>
    <property type="project" value="UniProtKB-KW"/>
</dbReference>
<dbReference type="PANTHER" id="PTHR11851">
    <property type="entry name" value="METALLOPROTEASE"/>
    <property type="match status" value="1"/>
</dbReference>
<name>A0A1H4A541_9RHOB</name>
<evidence type="ECO:0000256" key="5">
    <source>
        <dbReference type="SAM" id="MobiDB-lite"/>
    </source>
</evidence>
<evidence type="ECO:0000259" key="7">
    <source>
        <dbReference type="Pfam" id="PF00675"/>
    </source>
</evidence>
<keyword evidence="9" id="KW-0645">Protease</keyword>
<dbReference type="GO" id="GO:0046872">
    <property type="term" value="F:metal ion binding"/>
    <property type="evidence" value="ECO:0007669"/>
    <property type="project" value="InterPro"/>
</dbReference>
<keyword evidence="6" id="KW-0732">Signal</keyword>
<evidence type="ECO:0000256" key="6">
    <source>
        <dbReference type="SAM" id="SignalP"/>
    </source>
</evidence>
<evidence type="ECO:0000256" key="2">
    <source>
        <dbReference type="ARBA" id="ARBA00007261"/>
    </source>
</evidence>
<evidence type="ECO:0000256" key="4">
    <source>
        <dbReference type="RuleBase" id="RU004447"/>
    </source>
</evidence>
<sequence>MMGLGARAVCAVAAVTMAGAALAAPKVTSFTLDNGMEAVVIEDNRAPVVTHMVWYRVGAADEPRGTSGIAHFLEHLMFKGTEVIPEGAFSKLVAENGGQDNAFTSRDYTAYFQRIAADRLETVMRMEADRMRNLVLGENAVETERDVILEERSQRTDNNPGALFGEQMSAALYMHHPYRIPVIGWRTEMEQLSRQDALDFYARYYAPDNAILVVAGDVEPGEVRRLAETYYGVHEPSGRPPEARPQEPPQLAPRRLQMRDARVRQPYVLRQYLTPTRVSGAAEDAAALTVLAEVLGGGGVTSRLARTLEVEEGVAISTGAYYSASSRDDAEFGLYAVPAEGVDLSAVEAGVDRVLARLATEGPTAEELERARVGVSAAEIYAQDSGAGLARRYGAALSVGLTLEEIEAWPDLLRAVEREDVIRAAAMLRPEASVTGWLMGTETATAGTEG</sequence>
<dbReference type="SUPFAM" id="SSF63411">
    <property type="entry name" value="LuxS/MPP-like metallohydrolase"/>
    <property type="match status" value="2"/>
</dbReference>
<evidence type="ECO:0000313" key="9">
    <source>
        <dbReference type="EMBL" id="SEA31139.1"/>
    </source>
</evidence>
<dbReference type="PANTHER" id="PTHR11851:SF49">
    <property type="entry name" value="MITOCHONDRIAL-PROCESSING PEPTIDASE SUBUNIT ALPHA"/>
    <property type="match status" value="1"/>
</dbReference>
<evidence type="ECO:0000313" key="10">
    <source>
        <dbReference type="Proteomes" id="UP000198703"/>
    </source>
</evidence>
<organism evidence="9 10">
    <name type="scientific">Rubrimonas cliftonensis</name>
    <dbReference type="NCBI Taxonomy" id="89524"/>
    <lineage>
        <taxon>Bacteria</taxon>
        <taxon>Pseudomonadati</taxon>
        <taxon>Pseudomonadota</taxon>
        <taxon>Alphaproteobacteria</taxon>
        <taxon>Rhodobacterales</taxon>
        <taxon>Paracoccaceae</taxon>
        <taxon>Rubrimonas</taxon>
    </lineage>
</organism>
<dbReference type="InterPro" id="IPR011249">
    <property type="entry name" value="Metalloenz_LuxS/M16"/>
</dbReference>
<dbReference type="GO" id="GO:0004222">
    <property type="term" value="F:metalloendopeptidase activity"/>
    <property type="evidence" value="ECO:0007669"/>
    <property type="project" value="InterPro"/>
</dbReference>
<dbReference type="STRING" id="89524.SAMN05444370_10475"/>
<feature type="region of interest" description="Disordered" evidence="5">
    <location>
        <begin position="233"/>
        <end position="253"/>
    </location>
</feature>
<feature type="chain" id="PRO_5011445005" evidence="6">
    <location>
        <begin position="24"/>
        <end position="450"/>
    </location>
</feature>
<dbReference type="Gene3D" id="3.30.830.10">
    <property type="entry name" value="Metalloenzyme, LuxS/M16 peptidase-like"/>
    <property type="match status" value="2"/>
</dbReference>
<evidence type="ECO:0000256" key="3">
    <source>
        <dbReference type="ARBA" id="ARBA00023049"/>
    </source>
</evidence>
<feature type="domain" description="Peptidase M16 N-terminal" evidence="7">
    <location>
        <begin position="39"/>
        <end position="183"/>
    </location>
</feature>
<accession>A0A1H4A541</accession>
<dbReference type="InterPro" id="IPR011765">
    <property type="entry name" value="Pept_M16_N"/>
</dbReference>
<dbReference type="EMBL" id="FNQM01000004">
    <property type="protein sequence ID" value="SEA31139.1"/>
    <property type="molecule type" value="Genomic_DNA"/>
</dbReference>
<comment type="similarity">
    <text evidence="2 4">Belongs to the peptidase M16 family.</text>
</comment>
<keyword evidence="3" id="KW-0482">Metalloprotease</keyword>
<dbReference type="InterPro" id="IPR007863">
    <property type="entry name" value="Peptidase_M16_C"/>
</dbReference>
<reference evidence="9 10" key="1">
    <citation type="submission" date="2016-10" db="EMBL/GenBank/DDBJ databases">
        <authorList>
            <person name="de Groot N.N."/>
        </authorList>
    </citation>
    <scope>NUCLEOTIDE SEQUENCE [LARGE SCALE GENOMIC DNA]</scope>
    <source>
        <strain evidence="9 10">DSM 15345</strain>
    </source>
</reference>